<keyword evidence="4" id="KW-0997">Cell inner membrane</keyword>
<dbReference type="Pfam" id="PF07963">
    <property type="entry name" value="N_methyl"/>
    <property type="match status" value="1"/>
</dbReference>
<keyword evidence="7 8" id="KW-0472">Membrane</keyword>
<dbReference type="PANTHER" id="PTHR39583">
    <property type="entry name" value="TYPE II SECRETION SYSTEM PROTEIN J-RELATED"/>
    <property type="match status" value="1"/>
</dbReference>
<dbReference type="InterPro" id="IPR012902">
    <property type="entry name" value="N_methyl_site"/>
</dbReference>
<keyword evidence="6 8" id="KW-1133">Transmembrane helix</keyword>
<gene>
    <name evidence="9" type="ORF">NF685_11065</name>
</gene>
<organism evidence="9 10">
    <name type="scientific">Asaia lannensis NBRC 102526</name>
    <dbReference type="NCBI Taxonomy" id="1307926"/>
    <lineage>
        <taxon>Bacteria</taxon>
        <taxon>Pseudomonadati</taxon>
        <taxon>Pseudomonadota</taxon>
        <taxon>Alphaproteobacteria</taxon>
        <taxon>Acetobacterales</taxon>
        <taxon>Acetobacteraceae</taxon>
        <taxon>Asaia</taxon>
    </lineage>
</organism>
<keyword evidence="10" id="KW-1185">Reference proteome</keyword>
<keyword evidence="3" id="KW-0488">Methylation</keyword>
<evidence type="ECO:0000313" key="9">
    <source>
        <dbReference type="EMBL" id="MCO6160569.1"/>
    </source>
</evidence>
<proteinExistence type="predicted"/>
<name>A0ABT1CK12_9PROT</name>
<evidence type="ECO:0000256" key="5">
    <source>
        <dbReference type="ARBA" id="ARBA00022692"/>
    </source>
</evidence>
<evidence type="ECO:0000256" key="2">
    <source>
        <dbReference type="ARBA" id="ARBA00022475"/>
    </source>
</evidence>
<evidence type="ECO:0000256" key="1">
    <source>
        <dbReference type="ARBA" id="ARBA00004377"/>
    </source>
</evidence>
<dbReference type="SUPFAM" id="SSF54523">
    <property type="entry name" value="Pili subunits"/>
    <property type="match status" value="1"/>
</dbReference>
<reference evidence="9 10" key="1">
    <citation type="submission" date="2022-06" db="EMBL/GenBank/DDBJ databases">
        <title>Whole-genome of Asaia lannensis strain LMG 27011T.</title>
        <authorList>
            <person name="Sombolestani A."/>
        </authorList>
    </citation>
    <scope>NUCLEOTIDE SEQUENCE [LARGE SCALE GENOMIC DNA]</scope>
    <source>
        <strain evidence="9 10">NBRC 102526</strain>
    </source>
</reference>
<dbReference type="PROSITE" id="PS00409">
    <property type="entry name" value="PROKAR_NTER_METHYL"/>
    <property type="match status" value="1"/>
</dbReference>
<comment type="caution">
    <text evidence="9">The sequence shown here is derived from an EMBL/GenBank/DDBJ whole genome shotgun (WGS) entry which is preliminary data.</text>
</comment>
<accession>A0ABT1CK12</accession>
<evidence type="ECO:0000313" key="10">
    <source>
        <dbReference type="Proteomes" id="UP001523401"/>
    </source>
</evidence>
<evidence type="ECO:0000256" key="8">
    <source>
        <dbReference type="SAM" id="Phobius"/>
    </source>
</evidence>
<feature type="transmembrane region" description="Helical" evidence="8">
    <location>
        <begin position="12"/>
        <end position="33"/>
    </location>
</feature>
<sequence length="194" mass="21426">MTARRAESGFTLLELLVALVVFSLVLFVLHQGFDAATRVFERQRVMLSSQDDLYAADRLLRQIVATADPGNGRDGPVFTGGPHGLSWRGTPPAALDNRPDARATMQVSLDRNGHIVLIWAPYRHVIEPAAAPHASRLLSGVAGFDCQYYAAGQWRSTWYGTGLPELVRLRLVFSADSSRRWPDIVIATRLEAMP</sequence>
<dbReference type="PANTHER" id="PTHR39583:SF2">
    <property type="entry name" value="TYPE II SECRETION SYSTEM PROTEIN J"/>
    <property type="match status" value="1"/>
</dbReference>
<evidence type="ECO:0000256" key="3">
    <source>
        <dbReference type="ARBA" id="ARBA00022481"/>
    </source>
</evidence>
<protein>
    <submittedName>
        <fullName evidence="9">Prepilin-type N-terminal cleavage/methylation domain-containing protein</fullName>
    </submittedName>
</protein>
<dbReference type="Proteomes" id="UP001523401">
    <property type="component" value="Unassembled WGS sequence"/>
</dbReference>
<evidence type="ECO:0000256" key="4">
    <source>
        <dbReference type="ARBA" id="ARBA00022519"/>
    </source>
</evidence>
<evidence type="ECO:0000256" key="6">
    <source>
        <dbReference type="ARBA" id="ARBA00022989"/>
    </source>
</evidence>
<dbReference type="RefSeq" id="WP_252849636.1">
    <property type="nucleotide sequence ID" value="NZ_BAPW01000004.1"/>
</dbReference>
<dbReference type="InterPro" id="IPR045584">
    <property type="entry name" value="Pilin-like"/>
</dbReference>
<evidence type="ECO:0000256" key="7">
    <source>
        <dbReference type="ARBA" id="ARBA00023136"/>
    </source>
</evidence>
<keyword evidence="5 8" id="KW-0812">Transmembrane</keyword>
<dbReference type="NCBIfam" id="TIGR02532">
    <property type="entry name" value="IV_pilin_GFxxxE"/>
    <property type="match status" value="1"/>
</dbReference>
<dbReference type="EMBL" id="JAMXQU010000008">
    <property type="protein sequence ID" value="MCO6160569.1"/>
    <property type="molecule type" value="Genomic_DNA"/>
</dbReference>
<dbReference type="InterPro" id="IPR051621">
    <property type="entry name" value="T2SS_protein_J"/>
</dbReference>
<keyword evidence="2" id="KW-1003">Cell membrane</keyword>
<comment type="subcellular location">
    <subcellularLocation>
        <location evidence="1">Cell inner membrane</location>
        <topology evidence="1">Single-pass membrane protein</topology>
    </subcellularLocation>
</comment>